<protein>
    <submittedName>
        <fullName evidence="2">Uncharacterized protein</fullName>
    </submittedName>
</protein>
<evidence type="ECO:0000256" key="1">
    <source>
        <dbReference type="SAM" id="MobiDB-lite"/>
    </source>
</evidence>
<feature type="compositionally biased region" description="Basic and acidic residues" evidence="1">
    <location>
        <begin position="1561"/>
        <end position="1574"/>
    </location>
</feature>
<feature type="compositionally biased region" description="Low complexity" evidence="1">
    <location>
        <begin position="1187"/>
        <end position="1210"/>
    </location>
</feature>
<keyword evidence="3" id="KW-1185">Reference proteome</keyword>
<feature type="compositionally biased region" description="Acidic residues" evidence="1">
    <location>
        <begin position="1164"/>
        <end position="1173"/>
    </location>
</feature>
<feature type="region of interest" description="Disordered" evidence="1">
    <location>
        <begin position="1316"/>
        <end position="1347"/>
    </location>
</feature>
<organism evidence="2 3">
    <name type="scientific">Kipferlia bialata</name>
    <dbReference type="NCBI Taxonomy" id="797122"/>
    <lineage>
        <taxon>Eukaryota</taxon>
        <taxon>Metamonada</taxon>
        <taxon>Carpediemonas-like organisms</taxon>
        <taxon>Kipferlia</taxon>
    </lineage>
</organism>
<feature type="non-terminal residue" evidence="2">
    <location>
        <position position="1"/>
    </location>
</feature>
<evidence type="ECO:0000313" key="3">
    <source>
        <dbReference type="Proteomes" id="UP000265618"/>
    </source>
</evidence>
<accession>A0A9K3CPD6</accession>
<feature type="region of interest" description="Disordered" evidence="1">
    <location>
        <begin position="1633"/>
        <end position="1671"/>
    </location>
</feature>
<feature type="region of interest" description="Disordered" evidence="1">
    <location>
        <begin position="1162"/>
        <end position="1250"/>
    </location>
</feature>
<gene>
    <name evidence="2" type="ORF">KIPB_000622</name>
</gene>
<reference evidence="2 3" key="1">
    <citation type="journal article" date="2018" name="PLoS ONE">
        <title>The draft genome of Kipferlia bialata reveals reductive genome evolution in fornicate parasites.</title>
        <authorList>
            <person name="Tanifuji G."/>
            <person name="Takabayashi S."/>
            <person name="Kume K."/>
            <person name="Takagi M."/>
            <person name="Nakayama T."/>
            <person name="Kamikawa R."/>
            <person name="Inagaki Y."/>
            <person name="Hashimoto T."/>
        </authorList>
    </citation>
    <scope>NUCLEOTIDE SEQUENCE [LARGE SCALE GENOMIC DNA]</scope>
    <source>
        <strain evidence="2">NY0173</strain>
    </source>
</reference>
<dbReference type="Proteomes" id="UP000265618">
    <property type="component" value="Unassembled WGS sequence"/>
</dbReference>
<feature type="compositionally biased region" description="Acidic residues" evidence="1">
    <location>
        <begin position="1224"/>
        <end position="1238"/>
    </location>
</feature>
<sequence length="1764" mass="192465">TIVGFNKCETVKGKLEVTERVFDVQEFKSFDVLTATSQDYPFPLDDRVHFVLNIVKHQKDGLGARQSRPLAIGCPARADHVGALVLFYQYVLSASALGSINHLHTVLGSARQCIGAPVYETSHEEEIQSRDLTLLWAQHPRSYIGVIQPIIMSLIREKWPDKIGTVTPLEIATLLCVPHYILHVAALLIVACLGPYPPEVLSDRFTRANQSPTASPVAGSGSPGRSSVSHKASPWKLRRRDSDELGDSLHISKALYHICRCLRPQPIFSAPANWTSSDPVLEVVSARSHTANALMAFTERHNRSQSDNPYPTSGHSHLLIVNLTAIANIHLPHMDGGAVLAPSKGVSRMPTLWPPMVCASAYSSISPRVALTHIPSLHAVRAQLPSLLASFPLKLPELLQTARESLCSLFSALLARATVSTAVAKAYEREGAAQTPVKLNVTPASIHGRVRLIVKDLGAEDGTEIDILTSEIIKIAMCPPRTANMHSPCMETYTYSPEDTLVRFIRPNGTYSSVTPASFRLSPVFQGLDTPAALWGSAGLAEAFDCSILGHVIAAIYGIRQAPPTVVPPVLQDMLKGIQMSLVVIPSAPTEQEVYASDSPLCPVVHFLSRGKGPSGLVRVTEVWVRLSLSTTDSMLLVEVCGVDVPTRSILKDSFWHVDTSNTSSLDLAHRTLTQLFTGAVLRVLLDAKALTHRQSVALKLVAFRMRMTSSGTYQGNPRYVEERERERAKERHLAREGGGDMGAGVPQSTVSPRTAYGKSSMTYRERERRERKEREENEDDHMFPLELLDEHNVFISPTSIEHVSSVRHTGQCLPPRCYTSSLPPLSGQYFSVLPSLFPEAVVIPHVSFQPVIPPCRARGRESSLPSLEGAYNGETQSELVLDLAYVPPLFRETLLSFLLTYLPPWVSAFKRGMLAQIERLAPAIEHGSPAAMALYARLLRVTFNQIHRVIISGREAERDGKRESKDRDPICVAPDDSTLVLCIINVSAAGTISLRTPTPLVGASTFQECARAVLSSALVSELAGSHQMDAFCRLSMYPVRDAILATCHALRLSEKIRLAALANVAAAMHTVSALGSINLSVSPSVLKDRLAIKRLIECANGLIGTPGTLRRSRERENASSKGSHEYDTLYPLLLARSVTLLFSTMAGAVLRDWDQVDPREDMDMLSDSESDPEPTPRQARLLGRIPSGASPSSGAAEGDDSQSGSSRSRSSSDDREFGWETGGEAESETETDTDSESSGEMAARQRQHDKEMHRGVFVIFEDQAALQSRVPPTLSLDIERSVVLPAFTLNGTPTVPAVHLHMSYTNRRLLCPRPGASVGTGVASPRRRNRLGNMSGSDDDRPARGTLSRSNSLLMAAEKTNMPAQKYKCMIVKGDSGDVPASLVIQVPDVGTLEHLVTQSPILLPLRLQLLRQWLYQCQSGLSNMCSRRVCCYTIPGTLCCTVDTVPQYLLQCMSLGREASAVIDKLFDRSTSLARQVCVFDSVLFVGGATHRELPEFVRHVQGVPVIEVPTPSEDQSEEERDRQREALDEAALSSHIPMSIIPAPRTEDNLLFDGSPPVDKREMEREREREMQAQLSEALKEPRISRSNTESGESGETDEGESEGESDSDLLPAGESTLLSGVQGMSGIAGAIPSFSTPGTHLTGGSGDSVSSSAPGDRPSLSLSRGTAKTPWRGTMAVISLDPPVWEHLIGVYKDRVFEALNRYGEDVRPGERSIVTPLLRLVPELEKETERAIVMACLLAWKLISIAHGPMSLEEALAME</sequence>
<name>A0A9K3CPD6_9EUKA</name>
<feature type="region of interest" description="Disordered" evidence="1">
    <location>
        <begin position="734"/>
        <end position="779"/>
    </location>
</feature>
<dbReference type="EMBL" id="BDIP01000076">
    <property type="protein sequence ID" value="GIQ79915.1"/>
    <property type="molecule type" value="Genomic_DNA"/>
</dbReference>
<feature type="region of interest" description="Disordered" evidence="1">
    <location>
        <begin position="1510"/>
        <end position="1617"/>
    </location>
</feature>
<feature type="region of interest" description="Disordered" evidence="1">
    <location>
        <begin position="208"/>
        <end position="239"/>
    </location>
</feature>
<proteinExistence type="predicted"/>
<feature type="compositionally biased region" description="Acidic residues" evidence="1">
    <location>
        <begin position="1596"/>
        <end position="1611"/>
    </location>
</feature>
<feature type="compositionally biased region" description="Polar residues" evidence="1">
    <location>
        <begin position="747"/>
        <end position="763"/>
    </location>
</feature>
<evidence type="ECO:0000313" key="2">
    <source>
        <dbReference type="EMBL" id="GIQ79915.1"/>
    </source>
</evidence>
<comment type="caution">
    <text evidence="2">The sequence shown here is derived from an EMBL/GenBank/DDBJ whole genome shotgun (WGS) entry which is preliminary data.</text>
</comment>
<feature type="compositionally biased region" description="Basic and acidic residues" evidence="1">
    <location>
        <begin position="764"/>
        <end position="779"/>
    </location>
</feature>